<dbReference type="Proteomes" id="UP001254770">
    <property type="component" value="Unassembled WGS sequence"/>
</dbReference>
<dbReference type="EMBL" id="JARPXL010000024">
    <property type="protein sequence ID" value="MDT2546154.1"/>
    <property type="molecule type" value="Genomic_DNA"/>
</dbReference>
<proteinExistence type="predicted"/>
<dbReference type="AlphaFoldDB" id="A0AAW8TC44"/>
<reference evidence="1" key="1">
    <citation type="submission" date="2023-03" db="EMBL/GenBank/DDBJ databases">
        <authorList>
            <person name="Shen W."/>
            <person name="Cai J."/>
        </authorList>
    </citation>
    <scope>NUCLEOTIDE SEQUENCE</scope>
    <source>
        <strain evidence="1">Y15</strain>
    </source>
</reference>
<comment type="caution">
    <text evidence="1">The sequence shown here is derived from an EMBL/GenBank/DDBJ whole genome shotgun (WGS) entry which is preliminary data.</text>
</comment>
<sequence>MKKVYWLRRTGAMLFALGIGAAITGNVPDWLKAAYVSAVFGLVLIYDVTEYNIKKPAEGAD</sequence>
<organism evidence="1 2">
    <name type="scientific">Enterococcus raffinosus</name>
    <dbReference type="NCBI Taxonomy" id="71452"/>
    <lineage>
        <taxon>Bacteria</taxon>
        <taxon>Bacillati</taxon>
        <taxon>Bacillota</taxon>
        <taxon>Bacilli</taxon>
        <taxon>Lactobacillales</taxon>
        <taxon>Enterococcaceae</taxon>
        <taxon>Enterococcus</taxon>
    </lineage>
</organism>
<evidence type="ECO:0008006" key="3">
    <source>
        <dbReference type="Google" id="ProtNLM"/>
    </source>
</evidence>
<evidence type="ECO:0000313" key="2">
    <source>
        <dbReference type="Proteomes" id="UP001254770"/>
    </source>
</evidence>
<name>A0AAW8TC44_9ENTE</name>
<dbReference type="RefSeq" id="WP_311853829.1">
    <property type="nucleotide sequence ID" value="NZ_JARPXJ010000018.1"/>
</dbReference>
<accession>A0AAW8TC44</accession>
<evidence type="ECO:0000313" key="1">
    <source>
        <dbReference type="EMBL" id="MDT2546154.1"/>
    </source>
</evidence>
<protein>
    <recommendedName>
        <fullName evidence="3">Holin</fullName>
    </recommendedName>
</protein>
<gene>
    <name evidence="1" type="ORF">P7D69_17530</name>
</gene>